<evidence type="ECO:0000256" key="11">
    <source>
        <dbReference type="ARBA" id="ARBA00044535"/>
    </source>
</evidence>
<keyword evidence="4" id="KW-0378">Hydrolase</keyword>
<dbReference type="Pfam" id="PF16124">
    <property type="entry name" value="RecQ_Zn_bind"/>
    <property type="match status" value="1"/>
</dbReference>
<dbReference type="EC" id="5.6.2.4" evidence="10"/>
<dbReference type="Proteomes" id="UP000633278">
    <property type="component" value="Unassembled WGS sequence"/>
</dbReference>
<dbReference type="RefSeq" id="WP_229664952.1">
    <property type="nucleotide sequence ID" value="NZ_BMJW01000003.1"/>
</dbReference>
<dbReference type="PROSITE" id="PS51192">
    <property type="entry name" value="HELICASE_ATP_BIND_1"/>
    <property type="match status" value="1"/>
</dbReference>
<dbReference type="SMART" id="SM00490">
    <property type="entry name" value="HELICc"/>
    <property type="match status" value="1"/>
</dbReference>
<organism evidence="15 16">
    <name type="scientific">Polaribacter pacificus</name>
    <dbReference type="NCBI Taxonomy" id="1775173"/>
    <lineage>
        <taxon>Bacteria</taxon>
        <taxon>Pseudomonadati</taxon>
        <taxon>Bacteroidota</taxon>
        <taxon>Flavobacteriia</taxon>
        <taxon>Flavobacteriales</taxon>
        <taxon>Flavobacteriaceae</taxon>
    </lineage>
</organism>
<evidence type="ECO:0000256" key="2">
    <source>
        <dbReference type="ARBA" id="ARBA00022723"/>
    </source>
</evidence>
<dbReference type="GO" id="GO:0005737">
    <property type="term" value="C:cytoplasm"/>
    <property type="evidence" value="ECO:0007669"/>
    <property type="project" value="TreeGrafter"/>
</dbReference>
<dbReference type="GO" id="GO:0043590">
    <property type="term" value="C:bacterial nucleoid"/>
    <property type="evidence" value="ECO:0007669"/>
    <property type="project" value="TreeGrafter"/>
</dbReference>
<comment type="catalytic activity">
    <reaction evidence="9">
        <text>Couples ATP hydrolysis with the unwinding of duplex DNA by translocating in the 3'-5' direction.</text>
        <dbReference type="EC" id="5.6.2.4"/>
    </reaction>
</comment>
<evidence type="ECO:0000259" key="13">
    <source>
        <dbReference type="PROSITE" id="PS51192"/>
    </source>
</evidence>
<dbReference type="Gene3D" id="3.40.50.300">
    <property type="entry name" value="P-loop containing nucleotide triphosphate hydrolases"/>
    <property type="match status" value="2"/>
</dbReference>
<keyword evidence="2" id="KW-0479">Metal-binding</keyword>
<dbReference type="NCBIfam" id="TIGR00614">
    <property type="entry name" value="recQ_fam"/>
    <property type="match status" value="1"/>
</dbReference>
<evidence type="ECO:0000256" key="5">
    <source>
        <dbReference type="ARBA" id="ARBA00022806"/>
    </source>
</evidence>
<keyword evidence="5 15" id="KW-0347">Helicase</keyword>
<accession>A0A917I363</accession>
<dbReference type="Pfam" id="PF00270">
    <property type="entry name" value="DEAD"/>
    <property type="match status" value="1"/>
</dbReference>
<dbReference type="GO" id="GO:0003677">
    <property type="term" value="F:DNA binding"/>
    <property type="evidence" value="ECO:0007669"/>
    <property type="project" value="UniProtKB-KW"/>
</dbReference>
<evidence type="ECO:0000256" key="8">
    <source>
        <dbReference type="ARBA" id="ARBA00023235"/>
    </source>
</evidence>
<evidence type="ECO:0000256" key="10">
    <source>
        <dbReference type="ARBA" id="ARBA00034808"/>
    </source>
</evidence>
<dbReference type="GO" id="GO:0006281">
    <property type="term" value="P:DNA repair"/>
    <property type="evidence" value="ECO:0007669"/>
    <property type="project" value="TreeGrafter"/>
</dbReference>
<dbReference type="FunFam" id="3.40.50.300:FF:001389">
    <property type="entry name" value="ATP-dependent DNA helicase RecQ"/>
    <property type="match status" value="1"/>
</dbReference>
<dbReference type="InterPro" id="IPR027417">
    <property type="entry name" value="P-loop_NTPase"/>
</dbReference>
<comment type="caution">
    <text evidence="15">The sequence shown here is derived from an EMBL/GenBank/DDBJ whole genome shotgun (WGS) entry which is preliminary data.</text>
</comment>
<dbReference type="PANTHER" id="PTHR13710">
    <property type="entry name" value="DNA HELICASE RECQ FAMILY MEMBER"/>
    <property type="match status" value="1"/>
</dbReference>
<evidence type="ECO:0000256" key="9">
    <source>
        <dbReference type="ARBA" id="ARBA00034617"/>
    </source>
</evidence>
<evidence type="ECO:0000256" key="3">
    <source>
        <dbReference type="ARBA" id="ARBA00022741"/>
    </source>
</evidence>
<keyword evidence="8" id="KW-0413">Isomerase</keyword>
<dbReference type="GO" id="GO:0009378">
    <property type="term" value="F:four-way junction helicase activity"/>
    <property type="evidence" value="ECO:0007669"/>
    <property type="project" value="TreeGrafter"/>
</dbReference>
<dbReference type="GO" id="GO:0030894">
    <property type="term" value="C:replisome"/>
    <property type="evidence" value="ECO:0007669"/>
    <property type="project" value="TreeGrafter"/>
</dbReference>
<feature type="domain" description="Helicase C-terminal" evidence="14">
    <location>
        <begin position="217"/>
        <end position="360"/>
    </location>
</feature>
<dbReference type="PANTHER" id="PTHR13710:SF105">
    <property type="entry name" value="ATP-DEPENDENT DNA HELICASE Q1"/>
    <property type="match status" value="1"/>
</dbReference>
<dbReference type="InterPro" id="IPR011545">
    <property type="entry name" value="DEAD/DEAH_box_helicase_dom"/>
</dbReference>
<dbReference type="EMBL" id="BMJW01000003">
    <property type="protein sequence ID" value="GGH03584.1"/>
    <property type="molecule type" value="Genomic_DNA"/>
</dbReference>
<reference evidence="15" key="1">
    <citation type="journal article" date="2014" name="Int. J. Syst. Evol. Microbiol.">
        <title>Complete genome sequence of Corynebacterium casei LMG S-19264T (=DSM 44701T), isolated from a smear-ripened cheese.</title>
        <authorList>
            <consortium name="US DOE Joint Genome Institute (JGI-PGF)"/>
            <person name="Walter F."/>
            <person name="Albersmeier A."/>
            <person name="Kalinowski J."/>
            <person name="Ruckert C."/>
        </authorList>
    </citation>
    <scope>NUCLEOTIDE SEQUENCE</scope>
    <source>
        <strain evidence="15">CGMCC 1.15763</strain>
    </source>
</reference>
<dbReference type="InterPro" id="IPR036388">
    <property type="entry name" value="WH-like_DNA-bd_sf"/>
</dbReference>
<keyword evidence="16" id="KW-1185">Reference proteome</keyword>
<dbReference type="GO" id="GO:0016787">
    <property type="term" value="F:hydrolase activity"/>
    <property type="evidence" value="ECO:0007669"/>
    <property type="project" value="UniProtKB-KW"/>
</dbReference>
<evidence type="ECO:0000256" key="12">
    <source>
        <dbReference type="ARBA" id="ARBA00044550"/>
    </source>
</evidence>
<dbReference type="GO" id="GO:0005524">
    <property type="term" value="F:ATP binding"/>
    <property type="evidence" value="ECO:0007669"/>
    <property type="project" value="UniProtKB-KW"/>
</dbReference>
<dbReference type="CDD" id="cd17920">
    <property type="entry name" value="DEXHc_RecQ"/>
    <property type="match status" value="1"/>
</dbReference>
<sequence>MNTPLEILQTYWQHPSFREPQEEIIDALLAKKNVIALLPTGGGKSICFQIPALILDGICLVISPLIALMQDQIQQLAEKNIKAASIPSGMSEDDMITFFDNLRFGNYKFLYLSPERLQSSFIQQKIKQLSISLIAIDEAHCISEWGHDFRPSYRLTKVLKTLQPNANWIALTASANKKIIEDIESNLELDKVQLFKKSFYRKNLAYQFFDTEDKLGKLLQIFTKTKAPAIVYVKSRNKTKEIAAFLEANGFLANHYHGGMTSSEKQVAFNDWMDEKKPIMVATNAFGMGIDKSNVKVVIHLDIPSTIENYVQEAGRAGRSGAKAFSVVLYNANDIRVAKEQLSLQIPSLSEVKNYYKKLCVFFQIAQGELPETTFDFNINAFADRYQMRPIALNTILQLLVNNGLIHISDHHQKYSTLEIIASKNTILKSSSLKNSKGALLKNILRSYGGLFEQASKINEYWLAKKTKLPVQVVYELLTQMHDEELISYQKASAVAKLTFLTPREDDKSINRIGKNIESYLEQKKRKLAEMLNFINTDDVCRSVQILRYFGETKSKPCGICDVCLRSKNNSIASPEEILELLKTHGPLDSKQIYLHLEQPEKVVLVNLRHLLAEELIAVNATNQYYST</sequence>
<dbReference type="GO" id="GO:0043138">
    <property type="term" value="F:3'-5' DNA helicase activity"/>
    <property type="evidence" value="ECO:0007669"/>
    <property type="project" value="UniProtKB-EC"/>
</dbReference>
<evidence type="ECO:0000313" key="15">
    <source>
        <dbReference type="EMBL" id="GGH03584.1"/>
    </source>
</evidence>
<name>A0A917I363_9FLAO</name>
<dbReference type="SUPFAM" id="SSF52540">
    <property type="entry name" value="P-loop containing nucleoside triphosphate hydrolases"/>
    <property type="match status" value="1"/>
</dbReference>
<evidence type="ECO:0000313" key="16">
    <source>
        <dbReference type="Proteomes" id="UP000633278"/>
    </source>
</evidence>
<feature type="domain" description="Helicase ATP-binding" evidence="13">
    <location>
        <begin position="25"/>
        <end position="193"/>
    </location>
</feature>
<dbReference type="InterPro" id="IPR032284">
    <property type="entry name" value="RecQ_Zn-bd"/>
</dbReference>
<comment type="similarity">
    <text evidence="1">Belongs to the helicase family. RecQ subfamily.</text>
</comment>
<dbReference type="GO" id="GO:0046872">
    <property type="term" value="F:metal ion binding"/>
    <property type="evidence" value="ECO:0007669"/>
    <property type="project" value="UniProtKB-KW"/>
</dbReference>
<keyword evidence="6" id="KW-0067">ATP-binding</keyword>
<gene>
    <name evidence="15" type="primary">recQ2</name>
    <name evidence="15" type="ORF">GCM10011416_23190</name>
</gene>
<evidence type="ECO:0000256" key="7">
    <source>
        <dbReference type="ARBA" id="ARBA00023125"/>
    </source>
</evidence>
<proteinExistence type="inferred from homology"/>
<evidence type="ECO:0000256" key="6">
    <source>
        <dbReference type="ARBA" id="ARBA00022840"/>
    </source>
</evidence>
<dbReference type="InterPro" id="IPR001650">
    <property type="entry name" value="Helicase_C-like"/>
</dbReference>
<keyword evidence="7" id="KW-0238">DNA-binding</keyword>
<dbReference type="AlphaFoldDB" id="A0A917I363"/>
<dbReference type="SMART" id="SM00487">
    <property type="entry name" value="DEXDc"/>
    <property type="match status" value="1"/>
</dbReference>
<dbReference type="PROSITE" id="PS51194">
    <property type="entry name" value="HELICASE_CTER"/>
    <property type="match status" value="1"/>
</dbReference>
<reference evidence="15" key="2">
    <citation type="submission" date="2020-09" db="EMBL/GenBank/DDBJ databases">
        <authorList>
            <person name="Sun Q."/>
            <person name="Zhou Y."/>
        </authorList>
    </citation>
    <scope>NUCLEOTIDE SEQUENCE</scope>
    <source>
        <strain evidence="15">CGMCC 1.15763</strain>
    </source>
</reference>
<dbReference type="GO" id="GO:0006310">
    <property type="term" value="P:DNA recombination"/>
    <property type="evidence" value="ECO:0007669"/>
    <property type="project" value="InterPro"/>
</dbReference>
<dbReference type="InterPro" id="IPR004589">
    <property type="entry name" value="DNA_helicase_ATP-dep_RecQ"/>
</dbReference>
<evidence type="ECO:0000256" key="1">
    <source>
        <dbReference type="ARBA" id="ARBA00005446"/>
    </source>
</evidence>
<evidence type="ECO:0000259" key="14">
    <source>
        <dbReference type="PROSITE" id="PS51194"/>
    </source>
</evidence>
<dbReference type="Pfam" id="PF00271">
    <property type="entry name" value="Helicase_C"/>
    <property type="match status" value="1"/>
</dbReference>
<keyword evidence="3" id="KW-0547">Nucleotide-binding</keyword>
<dbReference type="InterPro" id="IPR014001">
    <property type="entry name" value="Helicase_ATP-bd"/>
</dbReference>
<evidence type="ECO:0000256" key="4">
    <source>
        <dbReference type="ARBA" id="ARBA00022801"/>
    </source>
</evidence>
<protein>
    <recommendedName>
        <fullName evidence="11">ATP-dependent DNA helicase RecQ</fullName>
        <ecNumber evidence="10">5.6.2.4</ecNumber>
    </recommendedName>
    <alternativeName>
        <fullName evidence="12">DNA 3'-5' helicase RecQ</fullName>
    </alternativeName>
</protein>
<dbReference type="Gene3D" id="1.10.10.10">
    <property type="entry name" value="Winged helix-like DNA-binding domain superfamily/Winged helix DNA-binding domain"/>
    <property type="match status" value="1"/>
</dbReference>